<name>A0A840I1R3_9PROT</name>
<protein>
    <submittedName>
        <fullName evidence="2">Uncharacterized protein</fullName>
    </submittedName>
</protein>
<keyword evidence="3" id="KW-1185">Reference proteome</keyword>
<proteinExistence type="predicted"/>
<gene>
    <name evidence="2" type="ORF">GGQ59_001273</name>
</gene>
<evidence type="ECO:0000313" key="2">
    <source>
        <dbReference type="EMBL" id="MBB4658759.1"/>
    </source>
</evidence>
<evidence type="ECO:0000313" key="3">
    <source>
        <dbReference type="Proteomes" id="UP000563524"/>
    </source>
</evidence>
<dbReference type="RefSeq" id="WP_183816938.1">
    <property type="nucleotide sequence ID" value="NZ_JACHOB010000002.1"/>
</dbReference>
<accession>A0A840I1R3</accession>
<dbReference type="EMBL" id="JACHOB010000002">
    <property type="protein sequence ID" value="MBB4658759.1"/>
    <property type="molecule type" value="Genomic_DNA"/>
</dbReference>
<organism evidence="2 3">
    <name type="scientific">Parvularcula dongshanensis</name>
    <dbReference type="NCBI Taxonomy" id="1173995"/>
    <lineage>
        <taxon>Bacteria</taxon>
        <taxon>Pseudomonadati</taxon>
        <taxon>Pseudomonadota</taxon>
        <taxon>Alphaproteobacteria</taxon>
        <taxon>Parvularculales</taxon>
        <taxon>Parvularculaceae</taxon>
        <taxon>Parvularcula</taxon>
    </lineage>
</organism>
<feature type="region of interest" description="Disordered" evidence="1">
    <location>
        <begin position="58"/>
        <end position="127"/>
    </location>
</feature>
<evidence type="ECO:0000256" key="1">
    <source>
        <dbReference type="SAM" id="MobiDB-lite"/>
    </source>
</evidence>
<comment type="caution">
    <text evidence="2">The sequence shown here is derived from an EMBL/GenBank/DDBJ whole genome shotgun (WGS) entry which is preliminary data.</text>
</comment>
<sequence>MHKHVTAHFPDRASAEAAHDALERANIYAHDIHMEEEAGGIAVRAYVQPEEVDRAVAILKGDRDPNDTRGVNASEAPRAGAGTTHMQGGPEGSWSREDQVRPDGSAGEARDYDGSKEQASDPGKIVR</sequence>
<dbReference type="Proteomes" id="UP000563524">
    <property type="component" value="Unassembled WGS sequence"/>
</dbReference>
<reference evidence="2 3" key="1">
    <citation type="submission" date="2020-08" db="EMBL/GenBank/DDBJ databases">
        <title>Genomic Encyclopedia of Type Strains, Phase IV (KMG-IV): sequencing the most valuable type-strain genomes for metagenomic binning, comparative biology and taxonomic classification.</title>
        <authorList>
            <person name="Goeker M."/>
        </authorList>
    </citation>
    <scope>NUCLEOTIDE SEQUENCE [LARGE SCALE GENOMIC DNA]</scope>
    <source>
        <strain evidence="2 3">DSM 102850</strain>
    </source>
</reference>
<dbReference type="AlphaFoldDB" id="A0A840I1R3"/>
<feature type="compositionally biased region" description="Basic and acidic residues" evidence="1">
    <location>
        <begin position="108"/>
        <end position="119"/>
    </location>
</feature>